<organism evidence="2 3">
    <name type="scientific">Somion occarium</name>
    <dbReference type="NCBI Taxonomy" id="3059160"/>
    <lineage>
        <taxon>Eukaryota</taxon>
        <taxon>Fungi</taxon>
        <taxon>Dikarya</taxon>
        <taxon>Basidiomycota</taxon>
        <taxon>Agaricomycotina</taxon>
        <taxon>Agaricomycetes</taxon>
        <taxon>Polyporales</taxon>
        <taxon>Cerrenaceae</taxon>
        <taxon>Somion</taxon>
    </lineage>
</organism>
<evidence type="ECO:0000313" key="3">
    <source>
        <dbReference type="Proteomes" id="UP001497453"/>
    </source>
</evidence>
<reference evidence="3" key="1">
    <citation type="submission" date="2024-04" db="EMBL/GenBank/DDBJ databases">
        <authorList>
            <person name="Shaw F."/>
            <person name="Minotto A."/>
        </authorList>
    </citation>
    <scope>NUCLEOTIDE SEQUENCE [LARGE SCALE GENOMIC DNA]</scope>
</reference>
<dbReference type="SUPFAM" id="SSF52047">
    <property type="entry name" value="RNI-like"/>
    <property type="match status" value="1"/>
</dbReference>
<evidence type="ECO:0000256" key="1">
    <source>
        <dbReference type="SAM" id="MobiDB-lite"/>
    </source>
</evidence>
<name>A0ABP1CU46_9APHY</name>
<evidence type="ECO:0008006" key="4">
    <source>
        <dbReference type="Google" id="ProtNLM"/>
    </source>
</evidence>
<feature type="compositionally biased region" description="Basic and acidic residues" evidence="1">
    <location>
        <begin position="349"/>
        <end position="361"/>
    </location>
</feature>
<dbReference type="EMBL" id="OZ037954">
    <property type="protein sequence ID" value="CAL1699198.1"/>
    <property type="molecule type" value="Genomic_DNA"/>
</dbReference>
<gene>
    <name evidence="2" type="ORF">GFSPODELE1_LOCUS2552</name>
</gene>
<dbReference type="Proteomes" id="UP001497453">
    <property type="component" value="Chromosome 11"/>
</dbReference>
<accession>A0ABP1CU46</accession>
<evidence type="ECO:0000313" key="2">
    <source>
        <dbReference type="EMBL" id="CAL1699198.1"/>
    </source>
</evidence>
<protein>
    <recommendedName>
        <fullName evidence="4">F-box domain-containing protein</fullName>
    </recommendedName>
</protein>
<proteinExistence type="predicted"/>
<feature type="region of interest" description="Disordered" evidence="1">
    <location>
        <begin position="343"/>
        <end position="365"/>
    </location>
</feature>
<sequence>MITSTGNIQSPITLLPQELLDRSIDFLHNDKPSLFNCMLVSRRWVDASQYHLYDTKKILLVKDSNAKRVAAFKEYLEDTPHVRHLIRTFSIIRATGRRRCLVELIELLSILKNLPRLESFFLDGIELTTVNHFAYVAMATPLFGIFRLRILALNDVAGRESRATIHGAFMIDFLGLFSEIQTLKLVSSYSQSVWTEMADCPSLTHLQKKTRVSHLQTWLMCRFAVGPMVLPKAINVNSIKYYSLKVLYPQQLQNLGAFLRNPSLNITYLDIDIKDYINWGSHMVTSESWSALTSCPSIRYFVVHWKEFGSDVGPSDAEQSTALRSLLSGFAPSSLTSLTFCRHGQPPTERTEGAPKYKGDRSGPLARQSDTLKNLSVQFYQRRNARVASRNQITGETRLLVQDWLGSLGWLSGFEMRFAESCSRDVQDGLRMYNRRANVPRV</sequence>
<keyword evidence="3" id="KW-1185">Reference proteome</keyword>